<accession>A0AAV1RSV7</accession>
<dbReference type="AlphaFoldDB" id="A0AAV1RSV7"/>
<feature type="non-terminal residue" evidence="1">
    <location>
        <position position="68"/>
    </location>
</feature>
<organism evidence="1 2">
    <name type="scientific">Dovyalis caffra</name>
    <dbReference type="NCBI Taxonomy" id="77055"/>
    <lineage>
        <taxon>Eukaryota</taxon>
        <taxon>Viridiplantae</taxon>
        <taxon>Streptophyta</taxon>
        <taxon>Embryophyta</taxon>
        <taxon>Tracheophyta</taxon>
        <taxon>Spermatophyta</taxon>
        <taxon>Magnoliopsida</taxon>
        <taxon>eudicotyledons</taxon>
        <taxon>Gunneridae</taxon>
        <taxon>Pentapetalae</taxon>
        <taxon>rosids</taxon>
        <taxon>fabids</taxon>
        <taxon>Malpighiales</taxon>
        <taxon>Salicaceae</taxon>
        <taxon>Flacourtieae</taxon>
        <taxon>Dovyalis</taxon>
    </lineage>
</organism>
<dbReference type="GO" id="GO:0005811">
    <property type="term" value="C:lipid droplet"/>
    <property type="evidence" value="ECO:0007669"/>
    <property type="project" value="InterPro"/>
</dbReference>
<reference evidence="1 2" key="1">
    <citation type="submission" date="2024-01" db="EMBL/GenBank/DDBJ databases">
        <authorList>
            <person name="Waweru B."/>
        </authorList>
    </citation>
    <scope>NUCLEOTIDE SEQUENCE [LARGE SCALE GENOMIC DNA]</scope>
</reference>
<proteinExistence type="predicted"/>
<dbReference type="PANTHER" id="PTHR11764">
    <property type="entry name" value="TERPENE CYCLASE/MUTASE FAMILY MEMBER"/>
    <property type="match status" value="1"/>
</dbReference>
<name>A0AAV1RSV7_9ROSI</name>
<dbReference type="GO" id="GO:0016104">
    <property type="term" value="P:triterpenoid biosynthetic process"/>
    <property type="evidence" value="ECO:0007669"/>
    <property type="project" value="InterPro"/>
</dbReference>
<keyword evidence="2" id="KW-1185">Reference proteome</keyword>
<sequence>AVLLLSKLPTEMVGDPLGVERLCDAVNVILSLQNADGGFATYELTRSYRWLELINPAETFGDIVIDYP</sequence>
<evidence type="ECO:0000313" key="2">
    <source>
        <dbReference type="Proteomes" id="UP001314170"/>
    </source>
</evidence>
<comment type="caution">
    <text evidence="1">The sequence shown here is derived from an EMBL/GenBank/DDBJ whole genome shotgun (WGS) entry which is preliminary data.</text>
</comment>
<dbReference type="GO" id="GO:0031559">
    <property type="term" value="F:oxidosqualene cyclase activity"/>
    <property type="evidence" value="ECO:0007669"/>
    <property type="project" value="UniProtKB-ARBA"/>
</dbReference>
<dbReference type="InterPro" id="IPR008930">
    <property type="entry name" value="Terpenoid_cyclase/PrenylTrfase"/>
</dbReference>
<dbReference type="SUPFAM" id="SSF48239">
    <property type="entry name" value="Terpenoid cyclases/Protein prenyltransferases"/>
    <property type="match status" value="1"/>
</dbReference>
<protein>
    <submittedName>
        <fullName evidence="1">Uncharacterized protein</fullName>
    </submittedName>
</protein>
<dbReference type="PANTHER" id="PTHR11764:SF85">
    <property type="entry name" value="TERPENE CYCLASE_MUTASE FAMILY MEMBER"/>
    <property type="match status" value="1"/>
</dbReference>
<dbReference type="InterPro" id="IPR018333">
    <property type="entry name" value="Squalene_cyclase"/>
</dbReference>
<dbReference type="Proteomes" id="UP001314170">
    <property type="component" value="Unassembled WGS sequence"/>
</dbReference>
<evidence type="ECO:0000313" key="1">
    <source>
        <dbReference type="EMBL" id="CAK7339796.1"/>
    </source>
</evidence>
<feature type="non-terminal residue" evidence="1">
    <location>
        <position position="1"/>
    </location>
</feature>
<gene>
    <name evidence="1" type="ORF">DCAF_LOCUS14872</name>
</gene>
<dbReference type="Gene3D" id="1.50.10.20">
    <property type="match status" value="1"/>
</dbReference>
<dbReference type="EMBL" id="CAWUPB010001158">
    <property type="protein sequence ID" value="CAK7339796.1"/>
    <property type="molecule type" value="Genomic_DNA"/>
</dbReference>